<dbReference type="SUPFAM" id="SSF53850">
    <property type="entry name" value="Periplasmic binding protein-like II"/>
    <property type="match status" value="1"/>
</dbReference>
<evidence type="ECO:0000259" key="3">
    <source>
        <dbReference type="Pfam" id="PF04069"/>
    </source>
</evidence>
<reference evidence="4 5" key="1">
    <citation type="submission" date="2023-08" db="EMBL/GenBank/DDBJ databases">
        <title>Implementing the SeqCode for naming new Mesorhizobium species isolated from Vachellia karroo root nodules.</title>
        <authorList>
            <person name="Van Lill M."/>
        </authorList>
    </citation>
    <scope>NUCLEOTIDE SEQUENCE [LARGE SCALE GENOMIC DNA]</scope>
    <source>
        <strain evidence="4 5">VK22B</strain>
    </source>
</reference>
<comment type="caution">
    <text evidence="4">The sequence shown here is derived from an EMBL/GenBank/DDBJ whole genome shotgun (WGS) entry which is preliminary data.</text>
</comment>
<evidence type="ECO:0000256" key="2">
    <source>
        <dbReference type="SAM" id="Phobius"/>
    </source>
</evidence>
<feature type="region of interest" description="Disordered" evidence="1">
    <location>
        <begin position="1"/>
        <end position="72"/>
    </location>
</feature>
<proteinExistence type="predicted"/>
<gene>
    <name evidence="4" type="primary">proX</name>
    <name evidence="4" type="ORF">RFN29_15970</name>
</gene>
<dbReference type="EMBL" id="JAVIJC010000015">
    <property type="protein sequence ID" value="MDX8493069.1"/>
    <property type="molecule type" value="Genomic_DNA"/>
</dbReference>
<evidence type="ECO:0000313" key="5">
    <source>
        <dbReference type="Proteomes" id="UP001271249"/>
    </source>
</evidence>
<dbReference type="Pfam" id="PF04069">
    <property type="entry name" value="OpuAC"/>
    <property type="match status" value="1"/>
</dbReference>
<dbReference type="Gene3D" id="3.40.190.10">
    <property type="entry name" value="Periplasmic binding protein-like II"/>
    <property type="match status" value="1"/>
</dbReference>
<dbReference type="CDD" id="cd13638">
    <property type="entry name" value="PBP2_EcProx_like"/>
    <property type="match status" value="1"/>
</dbReference>
<keyword evidence="2" id="KW-0812">Transmembrane</keyword>
<organism evidence="4 5">
    <name type="scientific">Mesorhizobium captivum</name>
    <dbReference type="NCBI Taxonomy" id="3072319"/>
    <lineage>
        <taxon>Bacteria</taxon>
        <taxon>Pseudomonadati</taxon>
        <taxon>Pseudomonadota</taxon>
        <taxon>Alphaproteobacteria</taxon>
        <taxon>Hyphomicrobiales</taxon>
        <taxon>Phyllobacteriaceae</taxon>
        <taxon>Mesorhizobium</taxon>
    </lineage>
</organism>
<dbReference type="RefSeq" id="WP_320227047.1">
    <property type="nucleotide sequence ID" value="NZ_JAVIJB010000024.1"/>
</dbReference>
<dbReference type="Proteomes" id="UP001271249">
    <property type="component" value="Unassembled WGS sequence"/>
</dbReference>
<name>A0ABU4Z1K2_9HYPH</name>
<evidence type="ECO:0000256" key="1">
    <source>
        <dbReference type="SAM" id="MobiDB-lite"/>
    </source>
</evidence>
<protein>
    <submittedName>
        <fullName evidence="4">Glycine betaine/L-proline ABC transporter substrate-binding protein ProX</fullName>
    </submittedName>
</protein>
<feature type="transmembrane region" description="Helical" evidence="2">
    <location>
        <begin position="76"/>
        <end position="97"/>
    </location>
</feature>
<dbReference type="InterPro" id="IPR007210">
    <property type="entry name" value="ABC_Gly_betaine_transp_sub-bd"/>
</dbReference>
<feature type="compositionally biased region" description="Basic and acidic residues" evidence="1">
    <location>
        <begin position="15"/>
        <end position="33"/>
    </location>
</feature>
<sequence length="415" mass="45507">MSDRTRPSQHPQRTARIERNRSGGNHHRNDDRHRRLVPPARNSLAYPLQRPRYSRTSNSVKSKEKSRRRTSMKHSLKTFSLFVTGMVLAASLGQTAFAEDLPGSGKTVRYAQSDSLGANYVVAQIGMAAMKELGYDVKLSTLNTTLFFQAAAQGDLDIATDINFPQREPGYKKVEAEAEIVGGGLIQGGGINGYLIDKKTADANNITTLDQMKDAKIAALFGTTGKADLINCDPGWSCGDVVDFQLEKFGLKGSVNSVRGKYEALMVEAVARVKRGEPVFFYAWSPSWMNKALVPGKDVVWLPTPFDALPESVPNKGSALVPGVSGCAGGADPCRMAMAAWNWNAVANRKFIAANPAVKKLVEQMSFPLADWSTWEQTISEKGGSDNNIKKLAHEWIETHQEQFNAWVDRAKIAS</sequence>
<keyword evidence="5" id="KW-1185">Reference proteome</keyword>
<evidence type="ECO:0000313" key="4">
    <source>
        <dbReference type="EMBL" id="MDX8493069.1"/>
    </source>
</evidence>
<feature type="domain" description="ABC-type glycine betaine transport system substrate-binding" evidence="3">
    <location>
        <begin position="108"/>
        <end position="398"/>
    </location>
</feature>
<dbReference type="NCBIfam" id="NF008334">
    <property type="entry name" value="PRK11119.1"/>
    <property type="match status" value="1"/>
</dbReference>
<accession>A0ABU4Z1K2</accession>
<keyword evidence="2" id="KW-1133">Transmembrane helix</keyword>
<dbReference type="Gene3D" id="3.40.190.100">
    <property type="entry name" value="Glycine betaine-binding periplasmic protein, domain 2"/>
    <property type="match status" value="1"/>
</dbReference>
<keyword evidence="2" id="KW-0472">Membrane</keyword>